<dbReference type="InterPro" id="IPR001867">
    <property type="entry name" value="OmpR/PhoB-type_DNA-bd"/>
</dbReference>
<dbReference type="KEGG" id="bcoh:BC6307_06680"/>
<keyword evidence="4" id="KW-0805">Transcription regulation</keyword>
<comment type="subcellular location">
    <subcellularLocation>
        <location evidence="1">Cytoplasm</location>
    </subcellularLocation>
</comment>
<sequence length="226" mass="25980">MYEGKRILIIEDDQEISRLLSVILEKANMEPVAAYSGTEGLLQIQNNMFDLILLDLMLPGKSGEELIGEIREMSSVPIIVISAKVDIENKVQVLKMGADDYITKPFHQEEVMARVEVQLRKANTQPEQSAEIGWRELKMNTEKRSVKLKEKELQLTIAEFDILTYFMNNPERALSKKEIYESIWKGTYYGDDNTISVHVSNLRKKISEITTEEYIKTIWGVGFMLT</sequence>
<feature type="DNA-binding region" description="OmpR/PhoB-type" evidence="8">
    <location>
        <begin position="127"/>
        <end position="226"/>
    </location>
</feature>
<evidence type="ECO:0000256" key="7">
    <source>
        <dbReference type="PROSITE-ProRule" id="PRU00169"/>
    </source>
</evidence>
<dbReference type="AlphaFoldDB" id="A0A223KNL4"/>
<organism evidence="11 12">
    <name type="scientific">Sutcliffiella cohnii</name>
    <dbReference type="NCBI Taxonomy" id="33932"/>
    <lineage>
        <taxon>Bacteria</taxon>
        <taxon>Bacillati</taxon>
        <taxon>Bacillota</taxon>
        <taxon>Bacilli</taxon>
        <taxon>Bacillales</taxon>
        <taxon>Bacillaceae</taxon>
        <taxon>Sutcliffiella</taxon>
    </lineage>
</organism>
<evidence type="ECO:0000259" key="10">
    <source>
        <dbReference type="PROSITE" id="PS51755"/>
    </source>
</evidence>
<evidence type="ECO:0000256" key="1">
    <source>
        <dbReference type="ARBA" id="ARBA00004496"/>
    </source>
</evidence>
<evidence type="ECO:0000313" key="12">
    <source>
        <dbReference type="Proteomes" id="UP000215224"/>
    </source>
</evidence>
<feature type="domain" description="Response regulatory" evidence="9">
    <location>
        <begin position="6"/>
        <end position="119"/>
    </location>
</feature>
<dbReference type="InterPro" id="IPR039420">
    <property type="entry name" value="WalR-like"/>
</dbReference>
<feature type="modified residue" description="4-aspartylphosphate" evidence="7">
    <location>
        <position position="55"/>
    </location>
</feature>
<evidence type="ECO:0000256" key="2">
    <source>
        <dbReference type="ARBA" id="ARBA00022553"/>
    </source>
</evidence>
<keyword evidence="12" id="KW-1185">Reference proteome</keyword>
<protein>
    <submittedName>
        <fullName evidence="11">DNA-binding response regulator</fullName>
    </submittedName>
</protein>
<dbReference type="EMBL" id="CP018866">
    <property type="protein sequence ID" value="AST90987.1"/>
    <property type="molecule type" value="Genomic_DNA"/>
</dbReference>
<dbReference type="Gene3D" id="3.40.50.2300">
    <property type="match status" value="1"/>
</dbReference>
<evidence type="ECO:0000256" key="6">
    <source>
        <dbReference type="ARBA" id="ARBA00023163"/>
    </source>
</evidence>
<keyword evidence="5 8" id="KW-0238">DNA-binding</keyword>
<evidence type="ECO:0000256" key="8">
    <source>
        <dbReference type="PROSITE-ProRule" id="PRU01091"/>
    </source>
</evidence>
<evidence type="ECO:0000313" key="11">
    <source>
        <dbReference type="EMBL" id="AST90987.1"/>
    </source>
</evidence>
<dbReference type="SMART" id="SM00448">
    <property type="entry name" value="REC"/>
    <property type="match status" value="1"/>
</dbReference>
<dbReference type="GO" id="GO:0000976">
    <property type="term" value="F:transcription cis-regulatory region binding"/>
    <property type="evidence" value="ECO:0007669"/>
    <property type="project" value="TreeGrafter"/>
</dbReference>
<dbReference type="STRING" id="1314751.GCA_001591425_04633"/>
<evidence type="ECO:0000256" key="4">
    <source>
        <dbReference type="ARBA" id="ARBA00023015"/>
    </source>
</evidence>
<dbReference type="Pfam" id="PF00486">
    <property type="entry name" value="Trans_reg_C"/>
    <property type="match status" value="1"/>
</dbReference>
<evidence type="ECO:0000256" key="3">
    <source>
        <dbReference type="ARBA" id="ARBA00023012"/>
    </source>
</evidence>
<dbReference type="PANTHER" id="PTHR48111:SF2">
    <property type="entry name" value="RESPONSE REGULATOR SAER"/>
    <property type="match status" value="1"/>
</dbReference>
<gene>
    <name evidence="11" type="ORF">BC6307_06680</name>
</gene>
<keyword evidence="3" id="KW-0902">Two-component regulatory system</keyword>
<dbReference type="FunFam" id="1.10.10.10:FF:000018">
    <property type="entry name" value="DNA-binding response regulator ResD"/>
    <property type="match status" value="1"/>
</dbReference>
<accession>A0A223KNL4</accession>
<dbReference type="Proteomes" id="UP000215224">
    <property type="component" value="Chromosome"/>
</dbReference>
<dbReference type="InterPro" id="IPR036388">
    <property type="entry name" value="WH-like_DNA-bd_sf"/>
</dbReference>
<dbReference type="GO" id="GO:0000156">
    <property type="term" value="F:phosphorelay response regulator activity"/>
    <property type="evidence" value="ECO:0007669"/>
    <property type="project" value="TreeGrafter"/>
</dbReference>
<evidence type="ECO:0000256" key="5">
    <source>
        <dbReference type="ARBA" id="ARBA00023125"/>
    </source>
</evidence>
<reference evidence="11 12" key="1">
    <citation type="submission" date="2016-12" db="EMBL/GenBank/DDBJ databases">
        <title>The whole genome sequencing and assembly of Bacillus cohnii DSM 6307T strain.</title>
        <authorList>
            <person name="Lee Y.-J."/>
            <person name="Yi H."/>
            <person name="Bahn Y.-S."/>
            <person name="Kim J.F."/>
            <person name="Lee D.-W."/>
        </authorList>
    </citation>
    <scope>NUCLEOTIDE SEQUENCE [LARGE SCALE GENOMIC DNA]</scope>
    <source>
        <strain evidence="11 12">DSM 6307</strain>
    </source>
</reference>
<dbReference type="PROSITE" id="PS50110">
    <property type="entry name" value="RESPONSE_REGULATORY"/>
    <property type="match status" value="1"/>
</dbReference>
<dbReference type="CDD" id="cd00383">
    <property type="entry name" value="trans_reg_C"/>
    <property type="match status" value="1"/>
</dbReference>
<dbReference type="Gene3D" id="6.10.250.690">
    <property type="match status" value="1"/>
</dbReference>
<dbReference type="CDD" id="cd17574">
    <property type="entry name" value="REC_OmpR"/>
    <property type="match status" value="1"/>
</dbReference>
<dbReference type="PROSITE" id="PS51755">
    <property type="entry name" value="OMPR_PHOB"/>
    <property type="match status" value="1"/>
</dbReference>
<evidence type="ECO:0000259" key="9">
    <source>
        <dbReference type="PROSITE" id="PS50110"/>
    </source>
</evidence>
<dbReference type="SMART" id="SM00862">
    <property type="entry name" value="Trans_reg_C"/>
    <property type="match status" value="1"/>
</dbReference>
<dbReference type="GO" id="GO:0005829">
    <property type="term" value="C:cytosol"/>
    <property type="evidence" value="ECO:0007669"/>
    <property type="project" value="TreeGrafter"/>
</dbReference>
<dbReference type="GO" id="GO:0006355">
    <property type="term" value="P:regulation of DNA-templated transcription"/>
    <property type="evidence" value="ECO:0007669"/>
    <property type="project" value="InterPro"/>
</dbReference>
<dbReference type="SUPFAM" id="SSF52172">
    <property type="entry name" value="CheY-like"/>
    <property type="match status" value="1"/>
</dbReference>
<dbReference type="GO" id="GO:0032993">
    <property type="term" value="C:protein-DNA complex"/>
    <property type="evidence" value="ECO:0007669"/>
    <property type="project" value="TreeGrafter"/>
</dbReference>
<keyword evidence="2 7" id="KW-0597">Phosphoprotein</keyword>
<keyword evidence="6" id="KW-0804">Transcription</keyword>
<dbReference type="InterPro" id="IPR011006">
    <property type="entry name" value="CheY-like_superfamily"/>
</dbReference>
<dbReference type="PANTHER" id="PTHR48111">
    <property type="entry name" value="REGULATOR OF RPOS"/>
    <property type="match status" value="1"/>
</dbReference>
<name>A0A223KNL4_9BACI</name>
<dbReference type="RefSeq" id="WP_066421040.1">
    <property type="nucleotide sequence ID" value="NZ_CP018866.1"/>
</dbReference>
<proteinExistence type="predicted"/>
<dbReference type="Gene3D" id="1.10.10.10">
    <property type="entry name" value="Winged helix-like DNA-binding domain superfamily/Winged helix DNA-binding domain"/>
    <property type="match status" value="1"/>
</dbReference>
<dbReference type="Pfam" id="PF00072">
    <property type="entry name" value="Response_reg"/>
    <property type="match status" value="1"/>
</dbReference>
<dbReference type="InterPro" id="IPR001789">
    <property type="entry name" value="Sig_transdc_resp-reg_receiver"/>
</dbReference>
<feature type="domain" description="OmpR/PhoB-type" evidence="10">
    <location>
        <begin position="127"/>
        <end position="226"/>
    </location>
</feature>